<dbReference type="OrthoDB" id="8420607at2"/>
<dbReference type="EMBL" id="CP001675">
    <property type="protein sequence ID" value="ACT52081.1"/>
    <property type="molecule type" value="Genomic_DNA"/>
</dbReference>
<dbReference type="HOGENOM" id="CLU_775701_0_0_4"/>
<reference evidence="2 3" key="2">
    <citation type="journal article" date="2011" name="J. Bacteriol.">
        <title>Genomes of three methylotrophs from a single niche uncover genetic and metabolic divergence of Methylophilaceae.</title>
        <authorList>
            <person name="Lapidus A."/>
            <person name="Clum A."/>
            <person name="Labutti K."/>
            <person name="Kaluzhnaya M.G."/>
            <person name="Lim S."/>
            <person name="Beck D.A."/>
            <person name="Glavina Del Rio T."/>
            <person name="Nolan M."/>
            <person name="Mavromatis K."/>
            <person name="Huntemann M."/>
            <person name="Lucas S."/>
            <person name="Lidstrom M.E."/>
            <person name="Ivanova N."/>
            <person name="Chistoserdova L."/>
        </authorList>
    </citation>
    <scope>NUCLEOTIDE SEQUENCE [LARGE SCALE GENOMIC DNA]</scope>
    <source>
        <strain evidence="2 3">SIP3-4</strain>
        <plasmid evidence="2 3">pMsip01</plasmid>
    </source>
</reference>
<dbReference type="Proteomes" id="UP000002743">
    <property type="component" value="Plasmid pMsip01"/>
</dbReference>
<protein>
    <recommendedName>
        <fullName evidence="1">KfrB domain-containing protein</fullName>
    </recommendedName>
</protein>
<dbReference type="InterPro" id="IPR040782">
    <property type="entry name" value="KfrB"/>
</dbReference>
<dbReference type="AlphaFoldDB" id="C6XEM4"/>
<proteinExistence type="predicted"/>
<name>C6XEM4_METGS</name>
<gene>
    <name evidence="2" type="ordered locus">Msip34_2857</name>
</gene>
<reference evidence="3" key="1">
    <citation type="submission" date="2009-07" db="EMBL/GenBank/DDBJ databases">
        <title>Complete sequence of plasmid 1 of Methylovorus sp. SIP3-4.</title>
        <authorList>
            <consortium name="US DOE Joint Genome Institute"/>
            <person name="Lucas S."/>
            <person name="Copeland A."/>
            <person name="Lapidus A."/>
            <person name="Glavina del Rio T."/>
            <person name="Tice H."/>
            <person name="Bruce D."/>
            <person name="Goodwin L."/>
            <person name="Pitluck S."/>
            <person name="Clum A."/>
            <person name="Larimer F."/>
            <person name="Land M."/>
            <person name="Hauser L."/>
            <person name="Kyrpides N."/>
            <person name="Mikhailova N."/>
            <person name="Kayluzhnaya M."/>
            <person name="Chistoserdova L."/>
        </authorList>
    </citation>
    <scope>NUCLEOTIDE SEQUENCE [LARGE SCALE GENOMIC DNA]</scope>
    <source>
        <strain evidence="3">SIP3-4</strain>
        <plasmid evidence="3">pMsip01</plasmid>
    </source>
</reference>
<dbReference type="Pfam" id="PF18790">
    <property type="entry name" value="KfrB"/>
    <property type="match status" value="1"/>
</dbReference>
<keyword evidence="2" id="KW-0614">Plasmid</keyword>
<evidence type="ECO:0000313" key="2">
    <source>
        <dbReference type="EMBL" id="ACT52081.1"/>
    </source>
</evidence>
<evidence type="ECO:0000259" key="1">
    <source>
        <dbReference type="Pfam" id="PF18790"/>
    </source>
</evidence>
<dbReference type="RefSeq" id="WP_012777679.1">
    <property type="nucleotide sequence ID" value="NC_012970.1"/>
</dbReference>
<dbReference type="KEGG" id="mei:Msip34_2857"/>
<geneLocation type="plasmid" evidence="2 3">
    <name>pMsip01</name>
</geneLocation>
<accession>C6XEM4</accession>
<organism evidence="2 3">
    <name type="scientific">Methylovorus glucosotrophus (strain SIP3-4)</name>
    <dbReference type="NCBI Taxonomy" id="582744"/>
    <lineage>
        <taxon>Bacteria</taxon>
        <taxon>Pseudomonadati</taxon>
        <taxon>Pseudomonadota</taxon>
        <taxon>Betaproteobacteria</taxon>
        <taxon>Nitrosomonadales</taxon>
        <taxon>Methylophilaceae</taxon>
        <taxon>Methylovorus</taxon>
    </lineage>
</organism>
<keyword evidence="3" id="KW-1185">Reference proteome</keyword>
<sequence>MTKKNIDMLPELSYSFLETNEPGKQVIAIRRGMAGYQLTTFDDKNPEHAKLVVKKMNEKLGVNPIQAECMLAGSMFGWDSKAADYQYAVAQLGANPHLSAFDPAGRVWSPVEALSQAQAALPDNGMALIDGVSPELIRLIEDTLERAKDGEVSNDEIMGVLIKAREALPGAWENHGGSPVELLEEIDRAISGNSTNIFNAQNIVKEIASKFGISLTAWVPNDAFAGPWEFADAEFEGKSIRLGASGGGVVQVNRDPFTPTGDRVPNVTIDAIEASIMAAANIHFAKPDRTYVGTLIHQADKSIAVQNVGKGLYVAHDSQVSKGLKKGTSYTIKYDSQGKVAQIKPKTKGSEELTQGI</sequence>
<feature type="domain" description="KfrB" evidence="1">
    <location>
        <begin position="290"/>
        <end position="341"/>
    </location>
</feature>
<evidence type="ECO:0000313" key="3">
    <source>
        <dbReference type="Proteomes" id="UP000002743"/>
    </source>
</evidence>